<organism evidence="1 2">
    <name type="scientific">Saguinus oedipus</name>
    <name type="common">Cotton-top tamarin</name>
    <name type="synonym">Oedipomidas oedipus</name>
    <dbReference type="NCBI Taxonomy" id="9490"/>
    <lineage>
        <taxon>Eukaryota</taxon>
        <taxon>Metazoa</taxon>
        <taxon>Chordata</taxon>
        <taxon>Craniata</taxon>
        <taxon>Vertebrata</taxon>
        <taxon>Euteleostomi</taxon>
        <taxon>Mammalia</taxon>
        <taxon>Eutheria</taxon>
        <taxon>Euarchontoglires</taxon>
        <taxon>Primates</taxon>
        <taxon>Haplorrhini</taxon>
        <taxon>Platyrrhini</taxon>
        <taxon>Cebidae</taxon>
        <taxon>Callitrichinae</taxon>
        <taxon>Saguinus</taxon>
    </lineage>
</organism>
<evidence type="ECO:0000313" key="1">
    <source>
        <dbReference type="EMBL" id="KAK2120898.1"/>
    </source>
</evidence>
<feature type="non-terminal residue" evidence="1">
    <location>
        <position position="81"/>
    </location>
</feature>
<name>A0ABQ9WGW0_SAGOE</name>
<gene>
    <name evidence="1" type="ORF">P7K49_002284</name>
</gene>
<keyword evidence="2" id="KW-1185">Reference proteome</keyword>
<reference evidence="1 2" key="1">
    <citation type="submission" date="2023-05" db="EMBL/GenBank/DDBJ databases">
        <title>B98-5 Cell Line De Novo Hybrid Assembly: An Optical Mapping Approach.</title>
        <authorList>
            <person name="Kananen K."/>
            <person name="Auerbach J.A."/>
            <person name="Kautto E."/>
            <person name="Blachly J.S."/>
        </authorList>
    </citation>
    <scope>NUCLEOTIDE SEQUENCE [LARGE SCALE GENOMIC DNA]</scope>
    <source>
        <strain evidence="1">B95-8</strain>
        <tissue evidence="1">Cell line</tissue>
    </source>
</reference>
<proteinExistence type="predicted"/>
<comment type="caution">
    <text evidence="1">The sequence shown here is derived from an EMBL/GenBank/DDBJ whole genome shotgun (WGS) entry which is preliminary data.</text>
</comment>
<evidence type="ECO:0000313" key="2">
    <source>
        <dbReference type="Proteomes" id="UP001266305"/>
    </source>
</evidence>
<sequence>MDGQAFSEASTGKNSLNGRVCWEQEGPEQEEQLVALSQHSCASVGQLLLQAVPSGCHSVFLSYLSPAGDAIIHVSFCGVPP</sequence>
<dbReference type="Proteomes" id="UP001266305">
    <property type="component" value="Unassembled WGS sequence"/>
</dbReference>
<accession>A0ABQ9WGW0</accession>
<protein>
    <submittedName>
        <fullName evidence="1">Uncharacterized protein</fullName>
    </submittedName>
</protein>
<dbReference type="EMBL" id="JASSZA010000001">
    <property type="protein sequence ID" value="KAK2120898.1"/>
    <property type="molecule type" value="Genomic_DNA"/>
</dbReference>